<dbReference type="PRINTS" id="PR00300">
    <property type="entry name" value="CLPPROTEASEA"/>
</dbReference>
<dbReference type="PROSITE" id="PS00871">
    <property type="entry name" value="CLPAB_2"/>
    <property type="match status" value="1"/>
</dbReference>
<proteinExistence type="inferred from homology"/>
<dbReference type="Proteomes" id="UP001164803">
    <property type="component" value="Chromosome"/>
</dbReference>
<dbReference type="GO" id="GO:0006508">
    <property type="term" value="P:proteolysis"/>
    <property type="evidence" value="ECO:0007669"/>
    <property type="project" value="UniProtKB-KW"/>
</dbReference>
<keyword evidence="1 4" id="KW-0547">Nucleotide-binding</keyword>
<dbReference type="Pfam" id="PF10431">
    <property type="entry name" value="ClpB_D2-small"/>
    <property type="match status" value="1"/>
</dbReference>
<dbReference type="Pfam" id="PF07724">
    <property type="entry name" value="AAA_2"/>
    <property type="match status" value="1"/>
</dbReference>
<feature type="domain" description="AAA+ ATPase" evidence="5">
    <location>
        <begin position="124"/>
        <end position="267"/>
    </location>
</feature>
<dbReference type="Gene3D" id="3.40.50.300">
    <property type="entry name" value="P-loop containing nucleotide triphosphate hydrolases"/>
    <property type="match status" value="2"/>
</dbReference>
<keyword evidence="3 4" id="KW-0143">Chaperone</keyword>
<dbReference type="PANTHER" id="PTHR11638:SF175">
    <property type="entry name" value="ATP-DEPENDENT CLP PROTEASE, ATP-BINDING SUBUNIT CLPC"/>
    <property type="match status" value="1"/>
</dbReference>
<sequence>MRCDVCKSHEANTHVRLHINGMEKDLHLCPECSTKLRSSYKSPVGMGPFGGFPSMNDMFGMFGEASSTASEPLREQAGGASGGGGFLDEFGHNLTAWAKEGRIDPVIGRDQEVSRVIEILNRRNKNNPVLIGEPGVGKTAIAEGLANRIVEGKVPVKLRNKQVYSLDVAALVADTGIRGQFEERMKKLIAELEAQPDIILFIDEIHLLVGAGSAQGSMDAGNILKPALARGDVQVIGATTLKEYRQIEKDAALERRFQPVMVNEPSTDEAIEILRGLRSKYEEYHQVQFSDEALTACVTLSSRYISDRFLPDKAIDLMDEAGSKANLRLSNVQGEDLAGQLEQVVKEKEQATKVEAYERAAELHKEELRLRERLNEGVKQEVPEGKVTAEDIQQIIEEKTGIPVRKIQAAEQSKLRDLESELSRRVIGQAEAVQKVAKAVRRSRTGLRKGERPIGSFLFVGPTGVGKTELAKSLALTLFGSKDSMIRLDMSEYMEKHSVSKLIGSPPGYVGYEDAGQLTEQVRRNPYSLILLDEIEKAHPDVQHMFLQIMEDGRLTDSQGRTISFKDTIIIMTSNAGVAQKKVTLGFTADDQTTQGTELQMGELSAYFKPEFLNRFDAIVNFAALTNEDLTKIVDLFLNELKDTLAQQSVTLTWTNAAADKLGELGYHPLFGARPLRRVVQDRVEDQIADVLVDDPEATQLVIDVDESNEIVVRTV</sequence>
<dbReference type="PANTHER" id="PTHR11638">
    <property type="entry name" value="ATP-DEPENDENT CLP PROTEASE"/>
    <property type="match status" value="1"/>
</dbReference>
<dbReference type="SUPFAM" id="SSF52540">
    <property type="entry name" value="P-loop containing nucleoside triphosphate hydrolases"/>
    <property type="match status" value="2"/>
</dbReference>
<dbReference type="InterPro" id="IPR041546">
    <property type="entry name" value="ClpA/ClpB_AAA_lid"/>
</dbReference>
<feature type="domain" description="AAA+ ATPase" evidence="5">
    <location>
        <begin position="453"/>
        <end position="599"/>
    </location>
</feature>
<comment type="similarity">
    <text evidence="4">Belongs to the ClpA/ClpB family.</text>
</comment>
<keyword evidence="2 4" id="KW-0067">ATP-binding</keyword>
<keyword evidence="8" id="KW-1185">Reference proteome</keyword>
<dbReference type="InterPro" id="IPR018368">
    <property type="entry name" value="ClpA/B_CS1"/>
</dbReference>
<organism evidence="7 8">
    <name type="scientific">Alicyclobacillus dauci</name>
    <dbReference type="NCBI Taxonomy" id="1475485"/>
    <lineage>
        <taxon>Bacteria</taxon>
        <taxon>Bacillati</taxon>
        <taxon>Bacillota</taxon>
        <taxon>Bacilli</taxon>
        <taxon>Bacillales</taxon>
        <taxon>Alicyclobacillaceae</taxon>
        <taxon>Alicyclobacillus</taxon>
    </lineage>
</organism>
<dbReference type="Pfam" id="PF00004">
    <property type="entry name" value="AAA"/>
    <property type="match status" value="1"/>
</dbReference>
<evidence type="ECO:0000256" key="2">
    <source>
        <dbReference type="ARBA" id="ARBA00022840"/>
    </source>
</evidence>
<dbReference type="InterPro" id="IPR028299">
    <property type="entry name" value="ClpA/B_CS2"/>
</dbReference>
<reference evidence="7" key="1">
    <citation type="submission" date="2022-08" db="EMBL/GenBank/DDBJ databases">
        <title>Alicyclobacillus dauci DSM2870, complete genome.</title>
        <authorList>
            <person name="Wang Q."/>
            <person name="Cai R."/>
            <person name="Wang Z."/>
        </authorList>
    </citation>
    <scope>NUCLEOTIDE SEQUENCE</scope>
    <source>
        <strain evidence="7">DSM 28700</strain>
    </source>
</reference>
<dbReference type="InterPro" id="IPR019489">
    <property type="entry name" value="Clp_ATPase_C"/>
</dbReference>
<dbReference type="GO" id="GO:0005524">
    <property type="term" value="F:ATP binding"/>
    <property type="evidence" value="ECO:0007669"/>
    <property type="project" value="UniProtKB-KW"/>
</dbReference>
<dbReference type="Gene3D" id="4.10.860.10">
    <property type="entry name" value="UVR domain"/>
    <property type="match status" value="1"/>
</dbReference>
<dbReference type="RefSeq" id="WP_268042728.1">
    <property type="nucleotide sequence ID" value="NZ_CP104064.1"/>
</dbReference>
<dbReference type="InterPro" id="IPR050130">
    <property type="entry name" value="ClpA_ClpB"/>
</dbReference>
<keyword evidence="7" id="KW-0378">Hydrolase</keyword>
<dbReference type="CDD" id="cd19499">
    <property type="entry name" value="RecA-like_ClpB_Hsp104-like"/>
    <property type="match status" value="1"/>
</dbReference>
<evidence type="ECO:0000313" key="8">
    <source>
        <dbReference type="Proteomes" id="UP001164803"/>
    </source>
</evidence>
<dbReference type="PROSITE" id="PS00870">
    <property type="entry name" value="CLPAB_1"/>
    <property type="match status" value="1"/>
</dbReference>
<evidence type="ECO:0000259" key="5">
    <source>
        <dbReference type="SMART" id="SM00382"/>
    </source>
</evidence>
<name>A0ABY6YZR3_9BACL</name>
<evidence type="ECO:0000313" key="7">
    <source>
        <dbReference type="EMBL" id="WAH35456.1"/>
    </source>
</evidence>
<dbReference type="InterPro" id="IPR003593">
    <property type="entry name" value="AAA+_ATPase"/>
</dbReference>
<evidence type="ECO:0000259" key="6">
    <source>
        <dbReference type="SMART" id="SM01086"/>
    </source>
</evidence>
<dbReference type="Pfam" id="PF17871">
    <property type="entry name" value="AAA_lid_9"/>
    <property type="match status" value="1"/>
</dbReference>
<evidence type="ECO:0000256" key="4">
    <source>
        <dbReference type="RuleBase" id="RU004432"/>
    </source>
</evidence>
<dbReference type="InterPro" id="IPR003959">
    <property type="entry name" value="ATPase_AAA_core"/>
</dbReference>
<dbReference type="CDD" id="cd00009">
    <property type="entry name" value="AAA"/>
    <property type="match status" value="1"/>
</dbReference>
<dbReference type="SMART" id="SM00382">
    <property type="entry name" value="AAA"/>
    <property type="match status" value="2"/>
</dbReference>
<dbReference type="InterPro" id="IPR001270">
    <property type="entry name" value="ClpA/B"/>
</dbReference>
<accession>A0ABY6YZR3</accession>
<dbReference type="InterPro" id="IPR027417">
    <property type="entry name" value="P-loop_NTPase"/>
</dbReference>
<feature type="domain" description="Clp ATPase C-terminal" evidence="6">
    <location>
        <begin position="625"/>
        <end position="713"/>
    </location>
</feature>
<dbReference type="EMBL" id="CP104064">
    <property type="protein sequence ID" value="WAH35456.1"/>
    <property type="molecule type" value="Genomic_DNA"/>
</dbReference>
<keyword evidence="7" id="KW-0645">Protease</keyword>
<dbReference type="SMART" id="SM01086">
    <property type="entry name" value="ClpB_D2-small"/>
    <property type="match status" value="1"/>
</dbReference>
<dbReference type="Gene3D" id="1.10.8.60">
    <property type="match status" value="2"/>
</dbReference>
<gene>
    <name evidence="7" type="ORF">NZD86_14255</name>
</gene>
<dbReference type="GO" id="GO:0008233">
    <property type="term" value="F:peptidase activity"/>
    <property type="evidence" value="ECO:0007669"/>
    <property type="project" value="UniProtKB-KW"/>
</dbReference>
<evidence type="ECO:0000256" key="1">
    <source>
        <dbReference type="ARBA" id="ARBA00022741"/>
    </source>
</evidence>
<protein>
    <submittedName>
        <fullName evidence="7">ATP-dependent Clp protease ATP-binding subunit</fullName>
    </submittedName>
</protein>
<evidence type="ECO:0000256" key="3">
    <source>
        <dbReference type="ARBA" id="ARBA00023186"/>
    </source>
</evidence>